<dbReference type="EMBL" id="BAABJO010000001">
    <property type="protein sequence ID" value="GAA5110876.1"/>
    <property type="molecule type" value="Genomic_DNA"/>
</dbReference>
<feature type="domain" description="Response regulatory" evidence="4">
    <location>
        <begin position="22"/>
        <end position="142"/>
    </location>
</feature>
<organism evidence="5 6">
    <name type="scientific">Pseudonocardia adelaidensis</name>
    <dbReference type="NCBI Taxonomy" id="648754"/>
    <lineage>
        <taxon>Bacteria</taxon>
        <taxon>Bacillati</taxon>
        <taxon>Actinomycetota</taxon>
        <taxon>Actinomycetes</taxon>
        <taxon>Pseudonocardiales</taxon>
        <taxon>Pseudonocardiaceae</taxon>
        <taxon>Pseudonocardia</taxon>
    </lineage>
</organism>
<dbReference type="InterPro" id="IPR036388">
    <property type="entry name" value="WH-like_DNA-bd_sf"/>
</dbReference>
<dbReference type="SUPFAM" id="SSF46894">
    <property type="entry name" value="C-terminal effector domain of the bipartite response regulators"/>
    <property type="match status" value="1"/>
</dbReference>
<comment type="caution">
    <text evidence="5">The sequence shown here is derived from an EMBL/GenBank/DDBJ whole genome shotgun (WGS) entry which is preliminary data.</text>
</comment>
<dbReference type="InterPro" id="IPR001789">
    <property type="entry name" value="Sig_transdc_resp-reg_receiver"/>
</dbReference>
<evidence type="ECO:0000313" key="6">
    <source>
        <dbReference type="Proteomes" id="UP001500804"/>
    </source>
</evidence>
<evidence type="ECO:0000259" key="4">
    <source>
        <dbReference type="PROSITE" id="PS50110"/>
    </source>
</evidence>
<dbReference type="InterPro" id="IPR011006">
    <property type="entry name" value="CheY-like_superfamily"/>
</dbReference>
<dbReference type="RefSeq" id="WP_345602694.1">
    <property type="nucleotide sequence ID" value="NZ_BAABJO010000001.1"/>
</dbReference>
<dbReference type="SUPFAM" id="SSF52172">
    <property type="entry name" value="CheY-like"/>
    <property type="match status" value="1"/>
</dbReference>
<feature type="domain" description="HTH luxR-type" evidence="3">
    <location>
        <begin position="170"/>
        <end position="235"/>
    </location>
</feature>
<dbReference type="PANTHER" id="PTHR43214">
    <property type="entry name" value="TWO-COMPONENT RESPONSE REGULATOR"/>
    <property type="match status" value="1"/>
</dbReference>
<evidence type="ECO:0000256" key="1">
    <source>
        <dbReference type="ARBA" id="ARBA00023125"/>
    </source>
</evidence>
<proteinExistence type="predicted"/>
<sequence>MSDATGLGPQLERRRPAASGYPVLVIDDHELFSTSLTMALRREGFDAHTLPVADVHDFLGREAVGPTGLVLLDLDLGQDAEGHYVNGADLVSRLRTLGWKVLVVSGGTDRRGVAAAIASGAIGSVPKSRSLDVLVGTVKTAASGDPVMTDAEHQGWLERHRRYLAQEQDLSRRLSRLSPRELEVLELLTEGMRAAAIAEHFVVSMPTVRTQIRSILAKLAVGSQLEAVALFRQQAETVDRSGRRVGSQHRHE</sequence>
<evidence type="ECO:0000259" key="3">
    <source>
        <dbReference type="PROSITE" id="PS50043"/>
    </source>
</evidence>
<keyword evidence="1" id="KW-0238">DNA-binding</keyword>
<evidence type="ECO:0000313" key="5">
    <source>
        <dbReference type="EMBL" id="GAA5110876.1"/>
    </source>
</evidence>
<dbReference type="Pfam" id="PF00196">
    <property type="entry name" value="GerE"/>
    <property type="match status" value="1"/>
</dbReference>
<dbReference type="Gene3D" id="1.10.10.10">
    <property type="entry name" value="Winged helix-like DNA-binding domain superfamily/Winged helix DNA-binding domain"/>
    <property type="match status" value="1"/>
</dbReference>
<reference evidence="6" key="1">
    <citation type="journal article" date="2019" name="Int. J. Syst. Evol. Microbiol.">
        <title>The Global Catalogue of Microorganisms (GCM) 10K type strain sequencing project: providing services to taxonomists for standard genome sequencing and annotation.</title>
        <authorList>
            <consortium name="The Broad Institute Genomics Platform"/>
            <consortium name="The Broad Institute Genome Sequencing Center for Infectious Disease"/>
            <person name="Wu L."/>
            <person name="Ma J."/>
        </authorList>
    </citation>
    <scope>NUCLEOTIDE SEQUENCE [LARGE SCALE GENOMIC DNA]</scope>
    <source>
        <strain evidence="6">JCM 18302</strain>
    </source>
</reference>
<dbReference type="PROSITE" id="PS00622">
    <property type="entry name" value="HTH_LUXR_1"/>
    <property type="match status" value="1"/>
</dbReference>
<dbReference type="Pfam" id="PF00072">
    <property type="entry name" value="Response_reg"/>
    <property type="match status" value="1"/>
</dbReference>
<keyword evidence="6" id="KW-1185">Reference proteome</keyword>
<dbReference type="InterPro" id="IPR000792">
    <property type="entry name" value="Tscrpt_reg_LuxR_C"/>
</dbReference>
<dbReference type="InterPro" id="IPR016032">
    <property type="entry name" value="Sig_transdc_resp-reg_C-effctor"/>
</dbReference>
<gene>
    <name evidence="5" type="ORF">GCM10023320_03130</name>
</gene>
<evidence type="ECO:0000256" key="2">
    <source>
        <dbReference type="PROSITE-ProRule" id="PRU00169"/>
    </source>
</evidence>
<accession>A0ABP9N6Q8</accession>
<dbReference type="SMART" id="SM00421">
    <property type="entry name" value="HTH_LUXR"/>
    <property type="match status" value="1"/>
</dbReference>
<dbReference type="PRINTS" id="PR00038">
    <property type="entry name" value="HTHLUXR"/>
</dbReference>
<name>A0ABP9N6Q8_9PSEU</name>
<dbReference type="SMART" id="SM00448">
    <property type="entry name" value="REC"/>
    <property type="match status" value="1"/>
</dbReference>
<protein>
    <submittedName>
        <fullName evidence="5">Response regulator transcription factor</fullName>
    </submittedName>
</protein>
<dbReference type="Proteomes" id="UP001500804">
    <property type="component" value="Unassembled WGS sequence"/>
</dbReference>
<dbReference type="PROSITE" id="PS50110">
    <property type="entry name" value="RESPONSE_REGULATORY"/>
    <property type="match status" value="1"/>
</dbReference>
<keyword evidence="2" id="KW-0597">Phosphoprotein</keyword>
<feature type="modified residue" description="4-aspartylphosphate" evidence="2">
    <location>
        <position position="73"/>
    </location>
</feature>
<dbReference type="Gene3D" id="3.40.50.2300">
    <property type="match status" value="1"/>
</dbReference>
<dbReference type="InterPro" id="IPR039420">
    <property type="entry name" value="WalR-like"/>
</dbReference>
<dbReference type="PROSITE" id="PS50043">
    <property type="entry name" value="HTH_LUXR_2"/>
    <property type="match status" value="1"/>
</dbReference>